<dbReference type="EMBL" id="LAZR01024901">
    <property type="protein sequence ID" value="KKL73629.1"/>
    <property type="molecule type" value="Genomic_DNA"/>
</dbReference>
<protein>
    <recommendedName>
        <fullName evidence="2">GrpB family protein</fullName>
    </recommendedName>
</protein>
<dbReference type="InterPro" id="IPR043519">
    <property type="entry name" value="NT_sf"/>
</dbReference>
<evidence type="ECO:0008006" key="2">
    <source>
        <dbReference type="Google" id="ProtNLM"/>
    </source>
</evidence>
<dbReference type="Gene3D" id="3.30.460.10">
    <property type="entry name" value="Beta Polymerase, domain 2"/>
    <property type="match status" value="1"/>
</dbReference>
<comment type="caution">
    <text evidence="1">The sequence shown here is derived from an EMBL/GenBank/DDBJ whole genome shotgun (WGS) entry which is preliminary data.</text>
</comment>
<accession>A0A0F9EI20</accession>
<dbReference type="Pfam" id="PF04229">
    <property type="entry name" value="GrpB"/>
    <property type="match status" value="1"/>
</dbReference>
<proteinExistence type="predicted"/>
<dbReference type="AlphaFoldDB" id="A0A0F9EI20"/>
<name>A0A0F9EI20_9ZZZZ</name>
<sequence>MTAPDPTVGMSDAVEIAEYDPAWAAAYERERVLIAGALGDLLLAIEHVGSTAVPGLGAKPVIDITVGVHRLADGEKCVRPMEELGYEYRGDGEIPGRHYFRKFTRGKRTHHLNIVENGGDFWESHILFRDYLRGHPEEAREYYRLKVRLAERFGTDRLGYNEAKTEFIESALGKARAARTA</sequence>
<reference evidence="1" key="1">
    <citation type="journal article" date="2015" name="Nature">
        <title>Complex archaea that bridge the gap between prokaryotes and eukaryotes.</title>
        <authorList>
            <person name="Spang A."/>
            <person name="Saw J.H."/>
            <person name="Jorgensen S.L."/>
            <person name="Zaremba-Niedzwiedzka K."/>
            <person name="Martijn J."/>
            <person name="Lind A.E."/>
            <person name="van Eijk R."/>
            <person name="Schleper C."/>
            <person name="Guy L."/>
            <person name="Ettema T.J."/>
        </authorList>
    </citation>
    <scope>NUCLEOTIDE SEQUENCE</scope>
</reference>
<dbReference type="PANTHER" id="PTHR34822:SF1">
    <property type="entry name" value="GRPB FAMILY PROTEIN"/>
    <property type="match status" value="1"/>
</dbReference>
<gene>
    <name evidence="1" type="ORF">LCGC14_2072970</name>
</gene>
<evidence type="ECO:0000313" key="1">
    <source>
        <dbReference type="EMBL" id="KKL73629.1"/>
    </source>
</evidence>
<organism evidence="1">
    <name type="scientific">marine sediment metagenome</name>
    <dbReference type="NCBI Taxonomy" id="412755"/>
    <lineage>
        <taxon>unclassified sequences</taxon>
        <taxon>metagenomes</taxon>
        <taxon>ecological metagenomes</taxon>
    </lineage>
</organism>
<dbReference type="SUPFAM" id="SSF81301">
    <property type="entry name" value="Nucleotidyltransferase"/>
    <property type="match status" value="1"/>
</dbReference>
<dbReference type="PANTHER" id="PTHR34822">
    <property type="entry name" value="GRPB DOMAIN PROTEIN (AFU_ORTHOLOGUE AFUA_1G01530)"/>
    <property type="match status" value="1"/>
</dbReference>
<dbReference type="InterPro" id="IPR007344">
    <property type="entry name" value="GrpB/CoaE"/>
</dbReference>